<evidence type="ECO:0000256" key="4">
    <source>
        <dbReference type="ARBA" id="ARBA00022519"/>
    </source>
</evidence>
<keyword evidence="2" id="KW-0813">Transport</keyword>
<comment type="subcellular location">
    <subcellularLocation>
        <location evidence="1">Cell inner membrane</location>
        <topology evidence="1">Multi-pass membrane protein</topology>
    </subcellularLocation>
</comment>
<keyword evidence="4" id="KW-0997">Cell inner membrane</keyword>
<keyword evidence="10" id="KW-1185">Reference proteome</keyword>
<sequence length="63" mass="7200">MTKFSFILLQQIGAPVYGLVSCLIPCFLVYRVPVLNKFKGLSIYYIIIMGIMLCASPLFKFFE</sequence>
<evidence type="ECO:0000256" key="2">
    <source>
        <dbReference type="ARBA" id="ARBA00022448"/>
    </source>
</evidence>
<evidence type="ECO:0000256" key="8">
    <source>
        <dbReference type="SAM" id="Phobius"/>
    </source>
</evidence>
<keyword evidence="6 8" id="KW-1133">Transmembrane helix</keyword>
<evidence type="ECO:0000256" key="7">
    <source>
        <dbReference type="ARBA" id="ARBA00023136"/>
    </source>
</evidence>
<dbReference type="RefSeq" id="WP_166916526.1">
    <property type="nucleotide sequence ID" value="NZ_CP050253.1"/>
</dbReference>
<accession>A0A6G9IBG4</accession>
<dbReference type="PANTHER" id="PTHR35334:SF5">
    <property type="entry name" value="INNER MEMBRANE TRANSPORT PROTEIN YHJV"/>
    <property type="match status" value="1"/>
</dbReference>
<evidence type="ECO:0000256" key="1">
    <source>
        <dbReference type="ARBA" id="ARBA00004429"/>
    </source>
</evidence>
<feature type="transmembrane region" description="Helical" evidence="8">
    <location>
        <begin position="12"/>
        <end position="30"/>
    </location>
</feature>
<keyword evidence="3" id="KW-1003">Cell membrane</keyword>
<feature type="transmembrane region" description="Helical" evidence="8">
    <location>
        <begin position="42"/>
        <end position="62"/>
    </location>
</feature>
<dbReference type="InterPro" id="IPR018227">
    <property type="entry name" value="Amino_acid_transport_2"/>
</dbReference>
<dbReference type="KEGG" id="orb:IPMB12_07690"/>
<name>A0A6G9IBG4_9GAMM</name>
<dbReference type="InParanoid" id="A0A6G9IBG4"/>
<evidence type="ECO:0000256" key="5">
    <source>
        <dbReference type="ARBA" id="ARBA00022692"/>
    </source>
</evidence>
<dbReference type="PROSITE" id="PS51257">
    <property type="entry name" value="PROKAR_LIPOPROTEIN"/>
    <property type="match status" value="1"/>
</dbReference>
<evidence type="ECO:0000313" key="9">
    <source>
        <dbReference type="EMBL" id="QIQ21575.1"/>
    </source>
</evidence>
<dbReference type="PANTHER" id="PTHR35334">
    <property type="entry name" value="SERINE TRANSPORTER"/>
    <property type="match status" value="1"/>
</dbReference>
<reference evidence="9 10" key="1">
    <citation type="submission" date="2020-03" db="EMBL/GenBank/DDBJ databases">
        <title>Complete genome sequence of Orbus sp. IPMB12 (BCRC 80908).</title>
        <authorList>
            <person name="Lo W.-S."/>
            <person name="Chang T.-H."/>
            <person name="Kuo C.-H."/>
        </authorList>
    </citation>
    <scope>NUCLEOTIDE SEQUENCE [LARGE SCALE GENOMIC DNA]</scope>
    <source>
        <strain evidence="9 10">IPMB12</strain>
    </source>
</reference>
<dbReference type="Proteomes" id="UP000501168">
    <property type="component" value="Chromosome"/>
</dbReference>
<dbReference type="GO" id="GO:0005886">
    <property type="term" value="C:plasma membrane"/>
    <property type="evidence" value="ECO:0007669"/>
    <property type="project" value="UniProtKB-SubCell"/>
</dbReference>
<dbReference type="AlphaFoldDB" id="A0A6G9IBG4"/>
<protein>
    <submittedName>
        <fullName evidence="9">Uncharacterized protein</fullName>
    </submittedName>
</protein>
<organism evidence="9 10">
    <name type="scientific">Zophobihabitans entericus</name>
    <dbReference type="NCBI Taxonomy" id="1635327"/>
    <lineage>
        <taxon>Bacteria</taxon>
        <taxon>Pseudomonadati</taxon>
        <taxon>Pseudomonadota</taxon>
        <taxon>Gammaproteobacteria</taxon>
        <taxon>Orbales</taxon>
        <taxon>Orbaceae</taxon>
        <taxon>Zophobihabitans</taxon>
    </lineage>
</organism>
<dbReference type="GO" id="GO:0003333">
    <property type="term" value="P:amino acid transmembrane transport"/>
    <property type="evidence" value="ECO:0007669"/>
    <property type="project" value="InterPro"/>
</dbReference>
<evidence type="ECO:0000256" key="6">
    <source>
        <dbReference type="ARBA" id="ARBA00022989"/>
    </source>
</evidence>
<keyword evidence="5 8" id="KW-0812">Transmembrane</keyword>
<dbReference type="EMBL" id="CP050253">
    <property type="protein sequence ID" value="QIQ21575.1"/>
    <property type="molecule type" value="Genomic_DNA"/>
</dbReference>
<proteinExistence type="predicted"/>
<evidence type="ECO:0000256" key="3">
    <source>
        <dbReference type="ARBA" id="ARBA00022475"/>
    </source>
</evidence>
<keyword evidence="7 8" id="KW-0472">Membrane</keyword>
<gene>
    <name evidence="9" type="ORF">IPMB12_07690</name>
</gene>
<evidence type="ECO:0000313" key="10">
    <source>
        <dbReference type="Proteomes" id="UP000501168"/>
    </source>
</evidence>